<organism evidence="1 2">
    <name type="scientific">Symbiodinium necroappetens</name>
    <dbReference type="NCBI Taxonomy" id="1628268"/>
    <lineage>
        <taxon>Eukaryota</taxon>
        <taxon>Sar</taxon>
        <taxon>Alveolata</taxon>
        <taxon>Dinophyceae</taxon>
        <taxon>Suessiales</taxon>
        <taxon>Symbiodiniaceae</taxon>
        <taxon>Symbiodinium</taxon>
    </lineage>
</organism>
<dbReference type="AlphaFoldDB" id="A0A812Q8Y7"/>
<gene>
    <name evidence="1" type="primary">ACOT13</name>
    <name evidence="1" type="ORF">SNEC2469_LOCUS10623</name>
</gene>
<comment type="caution">
    <text evidence="1">The sequence shown here is derived from an EMBL/GenBank/DDBJ whole genome shotgun (WGS) entry which is preliminary data.</text>
</comment>
<sequence>MTIAEDGTFTCKSGQVTDGLVRPLSASERKINLKRTCWDANDHIFVLDESGTQMTGRCPQSGSTYTLTKQ</sequence>
<dbReference type="EMBL" id="CAJNJA010016932">
    <property type="protein sequence ID" value="CAE7390930.1"/>
    <property type="molecule type" value="Genomic_DNA"/>
</dbReference>
<keyword evidence="2" id="KW-1185">Reference proteome</keyword>
<dbReference type="Proteomes" id="UP000601435">
    <property type="component" value="Unassembled WGS sequence"/>
</dbReference>
<dbReference type="OrthoDB" id="407245at2759"/>
<evidence type="ECO:0000313" key="1">
    <source>
        <dbReference type="EMBL" id="CAE7390930.1"/>
    </source>
</evidence>
<evidence type="ECO:0000313" key="2">
    <source>
        <dbReference type="Proteomes" id="UP000601435"/>
    </source>
</evidence>
<accession>A0A812Q8Y7</accession>
<proteinExistence type="predicted"/>
<protein>
    <submittedName>
        <fullName evidence="1">ACOT13 protein</fullName>
    </submittedName>
</protein>
<name>A0A812Q8Y7_9DINO</name>
<reference evidence="1" key="1">
    <citation type="submission" date="2021-02" db="EMBL/GenBank/DDBJ databases">
        <authorList>
            <person name="Dougan E. K."/>
            <person name="Rhodes N."/>
            <person name="Thang M."/>
            <person name="Chan C."/>
        </authorList>
    </citation>
    <scope>NUCLEOTIDE SEQUENCE</scope>
</reference>